<evidence type="ECO:0000256" key="4">
    <source>
        <dbReference type="ARBA" id="ARBA00022475"/>
    </source>
</evidence>
<dbReference type="PANTHER" id="PTHR43298:SF2">
    <property type="entry name" value="FMN_FAD EXPORTER YEEO-RELATED"/>
    <property type="match status" value="1"/>
</dbReference>
<evidence type="ECO:0000256" key="3">
    <source>
        <dbReference type="ARBA" id="ARBA00022449"/>
    </source>
</evidence>
<keyword evidence="12" id="KW-1185">Reference proteome</keyword>
<feature type="transmembrane region" description="Helical" evidence="10">
    <location>
        <begin position="142"/>
        <end position="162"/>
    </location>
</feature>
<name>A0A212T129_9BURK</name>
<evidence type="ECO:0000256" key="9">
    <source>
        <dbReference type="ARBA" id="ARBA00031636"/>
    </source>
</evidence>
<dbReference type="NCBIfam" id="TIGR00797">
    <property type="entry name" value="matE"/>
    <property type="match status" value="1"/>
</dbReference>
<dbReference type="EMBL" id="FYEX01000001">
    <property type="protein sequence ID" value="SNC59715.1"/>
    <property type="molecule type" value="Genomic_DNA"/>
</dbReference>
<keyword evidence="8 10" id="KW-0472">Membrane</keyword>
<keyword evidence="7" id="KW-0406">Ion transport</keyword>
<feature type="transmembrane region" description="Helical" evidence="10">
    <location>
        <begin position="255"/>
        <end position="277"/>
    </location>
</feature>
<keyword evidence="3" id="KW-0050">Antiport</keyword>
<keyword evidence="5 10" id="KW-0812">Transmembrane</keyword>
<feature type="transmembrane region" description="Helical" evidence="10">
    <location>
        <begin position="107"/>
        <end position="130"/>
    </location>
</feature>
<dbReference type="PIRSF" id="PIRSF006603">
    <property type="entry name" value="DinF"/>
    <property type="match status" value="1"/>
</dbReference>
<proteinExistence type="predicted"/>
<keyword evidence="4" id="KW-1003">Cell membrane</keyword>
<feature type="transmembrane region" description="Helical" evidence="10">
    <location>
        <begin position="437"/>
        <end position="457"/>
    </location>
</feature>
<dbReference type="InterPro" id="IPR048279">
    <property type="entry name" value="MdtK-like"/>
</dbReference>
<dbReference type="InterPro" id="IPR002528">
    <property type="entry name" value="MATE_fam"/>
</dbReference>
<feature type="transmembrane region" description="Helical" evidence="10">
    <location>
        <begin position="297"/>
        <end position="317"/>
    </location>
</feature>
<evidence type="ECO:0000313" key="12">
    <source>
        <dbReference type="Proteomes" id="UP000197215"/>
    </source>
</evidence>
<feature type="transmembrane region" description="Helical" evidence="10">
    <location>
        <begin position="174"/>
        <end position="194"/>
    </location>
</feature>
<dbReference type="GO" id="GO:0015297">
    <property type="term" value="F:antiporter activity"/>
    <property type="evidence" value="ECO:0007669"/>
    <property type="project" value="UniProtKB-KW"/>
</dbReference>
<evidence type="ECO:0000256" key="7">
    <source>
        <dbReference type="ARBA" id="ARBA00023065"/>
    </source>
</evidence>
<evidence type="ECO:0000256" key="2">
    <source>
        <dbReference type="ARBA" id="ARBA00022448"/>
    </source>
</evidence>
<gene>
    <name evidence="11" type="ORF">SAMN06295916_0124</name>
</gene>
<dbReference type="Proteomes" id="UP000197215">
    <property type="component" value="Unassembled WGS sequence"/>
</dbReference>
<organism evidence="11 12">
    <name type="scientific">Polynucleobacter victoriensis</name>
    <dbReference type="NCBI Taxonomy" id="2049319"/>
    <lineage>
        <taxon>Bacteria</taxon>
        <taxon>Pseudomonadati</taxon>
        <taxon>Pseudomonadota</taxon>
        <taxon>Betaproteobacteria</taxon>
        <taxon>Burkholderiales</taxon>
        <taxon>Burkholderiaceae</taxon>
        <taxon>Polynucleobacter</taxon>
    </lineage>
</organism>
<protein>
    <recommendedName>
        <fullName evidence="9">Multidrug-efflux transporter</fullName>
    </recommendedName>
</protein>
<comment type="subcellular location">
    <subcellularLocation>
        <location evidence="1">Cell inner membrane</location>
        <topology evidence="1">Multi-pass membrane protein</topology>
    </subcellularLocation>
</comment>
<feature type="transmembrane region" description="Helical" evidence="10">
    <location>
        <begin position="403"/>
        <end position="425"/>
    </location>
</feature>
<dbReference type="Pfam" id="PF01554">
    <property type="entry name" value="MatE"/>
    <property type="match status" value="2"/>
</dbReference>
<evidence type="ECO:0000256" key="8">
    <source>
        <dbReference type="ARBA" id="ARBA00023136"/>
    </source>
</evidence>
<keyword evidence="2" id="KW-0813">Transport</keyword>
<keyword evidence="6 10" id="KW-1133">Transmembrane helix</keyword>
<feature type="transmembrane region" description="Helical" evidence="10">
    <location>
        <begin position="329"/>
        <end position="348"/>
    </location>
</feature>
<dbReference type="InterPro" id="IPR050222">
    <property type="entry name" value="MATE_MdtK"/>
</dbReference>
<feature type="transmembrane region" description="Helical" evidence="10">
    <location>
        <begin position="368"/>
        <end position="391"/>
    </location>
</feature>
<feature type="transmembrane region" description="Helical" evidence="10">
    <location>
        <begin position="61"/>
        <end position="86"/>
    </location>
</feature>
<dbReference type="AlphaFoldDB" id="A0A212T129"/>
<evidence type="ECO:0000313" key="11">
    <source>
        <dbReference type="EMBL" id="SNC59715.1"/>
    </source>
</evidence>
<feature type="transmembrane region" description="Helical" evidence="10">
    <location>
        <begin position="206"/>
        <end position="227"/>
    </location>
</feature>
<dbReference type="GO" id="GO:0005886">
    <property type="term" value="C:plasma membrane"/>
    <property type="evidence" value="ECO:0007669"/>
    <property type="project" value="UniProtKB-SubCell"/>
</dbReference>
<evidence type="ECO:0000256" key="1">
    <source>
        <dbReference type="ARBA" id="ARBA00004429"/>
    </source>
</evidence>
<evidence type="ECO:0000256" key="6">
    <source>
        <dbReference type="ARBA" id="ARBA00022989"/>
    </source>
</evidence>
<reference evidence="11 12" key="1">
    <citation type="submission" date="2017-06" db="EMBL/GenBank/DDBJ databases">
        <authorList>
            <person name="Kim H.J."/>
            <person name="Triplett B.A."/>
        </authorList>
    </citation>
    <scope>NUCLEOTIDE SEQUENCE [LARGE SCALE GENOMIC DNA]</scope>
    <source>
        <strain evidence="11 12">MWH-VicM1</strain>
    </source>
</reference>
<dbReference type="GO" id="GO:0042910">
    <property type="term" value="F:xenobiotic transmembrane transporter activity"/>
    <property type="evidence" value="ECO:0007669"/>
    <property type="project" value="InterPro"/>
</dbReference>
<evidence type="ECO:0000256" key="10">
    <source>
        <dbReference type="SAM" id="Phobius"/>
    </source>
</evidence>
<dbReference type="CDD" id="cd13131">
    <property type="entry name" value="MATE_NorM_like"/>
    <property type="match status" value="1"/>
</dbReference>
<dbReference type="PANTHER" id="PTHR43298">
    <property type="entry name" value="MULTIDRUG RESISTANCE PROTEIN NORM-RELATED"/>
    <property type="match status" value="1"/>
</dbReference>
<accession>A0A212T129</accession>
<feature type="transmembrane region" description="Helical" evidence="10">
    <location>
        <begin position="26"/>
        <end position="46"/>
    </location>
</feature>
<sequence>MTETRDYAYTKSQAMLAKLQRDIPKLIGLAGPLLVGQLAVIAFGVMDTAMVARYSADDLAALAMASSVFISIYVGLTGVVSALAPIAGQLFGAKRFDEIGEEVRQGWWLSLGLSLFGILILANPGILLSIANASPEVEAKAILYLQIVAWGLPASMAMRVLVAFHNAVSKPTVITWLQIIGLLLKIPLNAWLIYGGLGIDPMGGPGCALATVVINWLWLIAALWIVYQGKFYQIFAVYQRFSWPDKHKISTLLKLGLPIGLSYLIEVTSFAFMALFIARLGTLPLAGHQIVANLGTVLYMLPLSLSIATSTLVAQSIGADKPTLAKEIGWSSLMFTTSICVLVGLLVWQFKYPLLDLYAPPEEVRLAAIPLFLFIAFYQIFDALQVTSAFILRGYRVAFWPMWIYAISLWGVGLGGGYILGFNLTGNIPELLQGAQGFWFANSMSLAIAAALLMTLFKHTAKRFEKEHPPVEV</sequence>
<evidence type="ECO:0000256" key="5">
    <source>
        <dbReference type="ARBA" id="ARBA00022692"/>
    </source>
</evidence>
<dbReference type="GO" id="GO:0006811">
    <property type="term" value="P:monoatomic ion transport"/>
    <property type="evidence" value="ECO:0007669"/>
    <property type="project" value="UniProtKB-KW"/>
</dbReference>